<dbReference type="Proteomes" id="UP000222531">
    <property type="component" value="Unassembled WGS sequence"/>
</dbReference>
<sequence length="608" mass="66041">MTAQEQRDALTRPLALHDHIQRRLRDALGELPPRRGHPLPAEREEAETSLPQSGARAAVEEALSPLPDDPAVLLRRFARLGIRSHHCFTIRSVVADLPLPTREQREAARSLGRQLTRTGTTVPAVTTGIALLARLGEPEDVPYLSALGLLRPFPRQAVRALDPLDRPAAALVWLAAGTRCEELLPLVRALWARDRAAIRTELVALPASALFIGAENARRIMEATRLPALLADHPSDTALLARAGRLLVQLGASRDQGNNLLSYPDALTLYEHVVTRAGILPPDLDDHATLLSLALDLRSGPAALLDWPAGRRAALLESLGRLLAQPRWAAVADSTEGGAEQRLRAGWIRRTGRRPFTGPATKGRLRIEVVAGDLADRGPVETRILIDGLPVVPAFFARGPAETPEHLLDGGLLRARPAPHEVRLAEASCTEGCCGALYVTIRRDGEQVVWDDWRRPLTMPGGREPAPEPPAYRFDAAAYDAEVARAEADRSWSWPARTVARLIKAELTARPGLLARWDALQGWISSGFDDPDTTVVTFSYAPGLAAGNADGIPLQFRWVIPDDGGPPERQAAAALRRLAEEDPKTYGTVCGGSRERAEELGFCWPDGS</sequence>
<dbReference type="OrthoDB" id="3369278at2"/>
<protein>
    <submittedName>
        <fullName evidence="2">Uncharacterized protein</fullName>
    </submittedName>
</protein>
<evidence type="ECO:0000256" key="1">
    <source>
        <dbReference type="SAM" id="MobiDB-lite"/>
    </source>
</evidence>
<dbReference type="AlphaFoldDB" id="A0A2G1XJV2"/>
<dbReference type="EMBL" id="NHZO01000145">
    <property type="protein sequence ID" value="PHQ51506.1"/>
    <property type="molecule type" value="Genomic_DNA"/>
</dbReference>
<feature type="region of interest" description="Disordered" evidence="1">
    <location>
        <begin position="25"/>
        <end position="57"/>
    </location>
</feature>
<gene>
    <name evidence="2" type="ORF">BLA24_13440</name>
</gene>
<evidence type="ECO:0000313" key="2">
    <source>
        <dbReference type="EMBL" id="PHQ51506.1"/>
    </source>
</evidence>
<organism evidence="2 3">
    <name type="scientific">Streptomyces cinnamoneus</name>
    <name type="common">Streptoverticillium cinnamoneum</name>
    <dbReference type="NCBI Taxonomy" id="53446"/>
    <lineage>
        <taxon>Bacteria</taxon>
        <taxon>Bacillati</taxon>
        <taxon>Actinomycetota</taxon>
        <taxon>Actinomycetes</taxon>
        <taxon>Kitasatosporales</taxon>
        <taxon>Streptomycetaceae</taxon>
        <taxon>Streptomyces</taxon>
        <taxon>Streptomyces cinnamoneus group</taxon>
    </lineage>
</organism>
<proteinExistence type="predicted"/>
<dbReference type="RefSeq" id="WP_099199214.1">
    <property type="nucleotide sequence ID" value="NZ_NHZO01000145.1"/>
</dbReference>
<name>A0A2G1XJV2_STRCJ</name>
<keyword evidence="3" id="KW-1185">Reference proteome</keyword>
<comment type="caution">
    <text evidence="2">The sequence shown here is derived from an EMBL/GenBank/DDBJ whole genome shotgun (WGS) entry which is preliminary data.</text>
</comment>
<reference evidence="2 3" key="1">
    <citation type="journal article" date="2017" name="Biochemistry">
        <title>Identification of the Biosynthetic Pathway for the Antibiotic Bicyclomycin.</title>
        <authorList>
            <person name="Patteson J."/>
            <person name="Cai W."/>
            <person name="Johnson R.A."/>
            <person name="Santa Maria K."/>
            <person name="Li B."/>
        </authorList>
    </citation>
    <scope>NUCLEOTIDE SEQUENCE [LARGE SCALE GENOMIC DNA]</scope>
    <source>
        <strain evidence="2 3">ATCC 21532</strain>
    </source>
</reference>
<accession>A0A2G1XJV2</accession>
<evidence type="ECO:0000313" key="3">
    <source>
        <dbReference type="Proteomes" id="UP000222531"/>
    </source>
</evidence>